<dbReference type="Pfam" id="PF14311">
    <property type="entry name" value="DUF4379"/>
    <property type="match status" value="6"/>
</dbReference>
<accession>A0A1Y4LNF3</accession>
<feature type="domain" description="Treble clef zinc finger" evidence="1">
    <location>
        <begin position="152"/>
        <end position="206"/>
    </location>
</feature>
<dbReference type="RefSeq" id="WP_087415228.1">
    <property type="nucleotide sequence ID" value="NZ_NFKL01000013.1"/>
</dbReference>
<dbReference type="PANTHER" id="PTHR37317:SF1">
    <property type="entry name" value="ZINC-RIBBON DOMAIN-CONTAINING PROTEIN-RELATED"/>
    <property type="match status" value="1"/>
</dbReference>
<feature type="domain" description="Treble clef zinc finger" evidence="1">
    <location>
        <begin position="82"/>
        <end position="135"/>
    </location>
</feature>
<evidence type="ECO:0000259" key="1">
    <source>
        <dbReference type="Pfam" id="PF14311"/>
    </source>
</evidence>
<name>A0A1Y4LNF3_9FIRM</name>
<sequence>MTTYIGRLFRFQSDKYLVYIIFCQISAYRKIKCRLWRNLMIRADANKKIITARKSVQYMVDKHMLRKKKTLQRKYLSEYPGLAAQWHPTKNGDLTPDQVTRGSNQKRWWLCGYGHEWEAAVNSRVAGNGCPYCAGQKIIVGVNDLATKRPELITQWHPIKNGTLRPEDVTEFSHKNVWWLCKKGHEWRTKIQDRSRGEGCPYCAGKMVAKGENDLATQYPELVKEWNPIRNGQLMPTDVTPHSMRKVWWQCEKGHEWEANIDNRVKGKGCPYCKGRRAIPGETDLLTVMPELANTWHPTKNGALTPDQVTQGSNRKVWWQCDKGHEWQAIICDRANRNRGCPYCTRQKPIIGENDLATLKPELAAQWHPSRNHLKPTDVTCHSGKKVWWQCEKGHEWEAVVDSRSKGSDCPYCSGKRVLPGVNDIATIYPHLINSWDYDRNKCIGPENFSANTHRKFWWKCSICNGSWYIAASTIRSNSNQLICPKCQGRSDRVITT</sequence>
<comment type="caution">
    <text evidence="2">The sequence shown here is derived from an EMBL/GenBank/DDBJ whole genome shotgun (WGS) entry which is preliminary data.</text>
</comment>
<dbReference type="AlphaFoldDB" id="A0A1Y4LNF3"/>
<gene>
    <name evidence="2" type="ORF">B5F15_09730</name>
</gene>
<dbReference type="PANTHER" id="PTHR37317">
    <property type="entry name" value="BLR8090 PROTEIN"/>
    <property type="match status" value="1"/>
</dbReference>
<feature type="domain" description="Treble clef zinc finger" evidence="1">
    <location>
        <begin position="222"/>
        <end position="276"/>
    </location>
</feature>
<proteinExistence type="predicted"/>
<evidence type="ECO:0000313" key="3">
    <source>
        <dbReference type="Proteomes" id="UP000195326"/>
    </source>
</evidence>
<dbReference type="EMBL" id="NFKL01000013">
    <property type="protein sequence ID" value="OUP57380.1"/>
    <property type="molecule type" value="Genomic_DNA"/>
</dbReference>
<evidence type="ECO:0000313" key="2">
    <source>
        <dbReference type="EMBL" id="OUP57380.1"/>
    </source>
</evidence>
<feature type="domain" description="Treble clef zinc finger" evidence="1">
    <location>
        <begin position="363"/>
        <end position="416"/>
    </location>
</feature>
<dbReference type="InterPro" id="IPR025487">
    <property type="entry name" value="DUF4379"/>
</dbReference>
<organism evidence="2 3">
    <name type="scientific">Butyricicoccus pullicaecorum</name>
    <dbReference type="NCBI Taxonomy" id="501571"/>
    <lineage>
        <taxon>Bacteria</taxon>
        <taxon>Bacillati</taxon>
        <taxon>Bacillota</taxon>
        <taxon>Clostridia</taxon>
        <taxon>Eubacteriales</taxon>
        <taxon>Butyricicoccaceae</taxon>
        <taxon>Butyricicoccus</taxon>
    </lineage>
</organism>
<reference evidence="3" key="1">
    <citation type="submission" date="2017-04" db="EMBL/GenBank/DDBJ databases">
        <title>Function of individual gut microbiota members based on whole genome sequencing of pure cultures obtained from chicken caecum.</title>
        <authorList>
            <person name="Medvecky M."/>
            <person name="Cejkova D."/>
            <person name="Polansky O."/>
            <person name="Karasova D."/>
            <person name="Kubasova T."/>
            <person name="Cizek A."/>
            <person name="Rychlik I."/>
        </authorList>
    </citation>
    <scope>NUCLEOTIDE SEQUENCE [LARGE SCALE GENOMIC DNA]</scope>
    <source>
        <strain evidence="3">An179</strain>
    </source>
</reference>
<protein>
    <recommendedName>
        <fullName evidence="1">Treble clef zinc finger domain-containing protein</fullName>
    </recommendedName>
</protein>
<feature type="domain" description="Treble clef zinc finger" evidence="1">
    <location>
        <begin position="292"/>
        <end position="346"/>
    </location>
</feature>
<dbReference type="Proteomes" id="UP000195326">
    <property type="component" value="Unassembled WGS sequence"/>
</dbReference>
<feature type="domain" description="Treble clef zinc finger" evidence="1">
    <location>
        <begin position="432"/>
        <end position="490"/>
    </location>
</feature>